<protein>
    <recommendedName>
        <fullName evidence="3">DUF4258 domain-containing protein</fullName>
    </recommendedName>
</protein>
<reference evidence="1 2" key="1">
    <citation type="journal article" date="2021" name="bioRxiv">
        <title>Unique metabolic strategies in Hadean analogues reveal hints for primordial physiology.</title>
        <authorList>
            <person name="Nobu M.K."/>
            <person name="Nakai R."/>
            <person name="Tamazawa S."/>
            <person name="Mori H."/>
            <person name="Toyoda A."/>
            <person name="Ijiri A."/>
            <person name="Suzuki S."/>
            <person name="Kurokawa K."/>
            <person name="Kamagata Y."/>
            <person name="Tamaki H."/>
        </authorList>
    </citation>
    <scope>NUCLEOTIDE SEQUENCE [LARGE SCALE GENOMIC DNA]</scope>
    <source>
        <strain evidence="1">BS525</strain>
    </source>
</reference>
<dbReference type="AlphaFoldDB" id="A0A9E2BJD0"/>
<accession>A0A9E2BJD0</accession>
<dbReference type="EMBL" id="QLTW01000421">
    <property type="protein sequence ID" value="MBT9146271.1"/>
    <property type="molecule type" value="Genomic_DNA"/>
</dbReference>
<proteinExistence type="predicted"/>
<evidence type="ECO:0000313" key="2">
    <source>
        <dbReference type="Proteomes" id="UP000811545"/>
    </source>
</evidence>
<name>A0A9E2BJD0_PSYF1</name>
<comment type="caution">
    <text evidence="1">The sequence shown here is derived from an EMBL/GenBank/DDBJ whole genome shotgun (WGS) entry which is preliminary data.</text>
</comment>
<sequence>MKIKTKLDDYDLHPHLRARMLQRGVTRGEIEATLRKGWEADDAKAGTWGKVSIFSYDDNWEGKFFEEKEVTVYYKFIDNTFALLTVKARYGKFSKQEVHESENRI</sequence>
<organism evidence="1 2">
    <name type="scientific">Psychracetigena formicireducens</name>
    <dbReference type="NCBI Taxonomy" id="2986056"/>
    <lineage>
        <taxon>Bacteria</taxon>
        <taxon>Bacillati</taxon>
        <taxon>Candidatus Lithacetigenota</taxon>
        <taxon>Candidatus Psychracetigena</taxon>
    </lineage>
</organism>
<dbReference type="Proteomes" id="UP000811545">
    <property type="component" value="Unassembled WGS sequence"/>
</dbReference>
<evidence type="ECO:0000313" key="1">
    <source>
        <dbReference type="EMBL" id="MBT9146271.1"/>
    </source>
</evidence>
<evidence type="ECO:0008006" key="3">
    <source>
        <dbReference type="Google" id="ProtNLM"/>
    </source>
</evidence>
<gene>
    <name evidence="1" type="ORF">DDT42_02153</name>
</gene>